<keyword evidence="1" id="KW-0732">Signal</keyword>
<evidence type="ECO:0000313" key="2">
    <source>
        <dbReference type="EMBL" id="CAD8410833.1"/>
    </source>
</evidence>
<name>A0A7S0C3I2_9STRA</name>
<feature type="chain" id="PRO_5030654871" evidence="1">
    <location>
        <begin position="35"/>
        <end position="117"/>
    </location>
</feature>
<dbReference type="EMBL" id="HBEL01014530">
    <property type="protein sequence ID" value="CAD8410833.1"/>
    <property type="molecule type" value="Transcribed_RNA"/>
</dbReference>
<evidence type="ECO:0000256" key="1">
    <source>
        <dbReference type="SAM" id="SignalP"/>
    </source>
</evidence>
<reference evidence="2" key="1">
    <citation type="submission" date="2021-01" db="EMBL/GenBank/DDBJ databases">
        <authorList>
            <person name="Corre E."/>
            <person name="Pelletier E."/>
            <person name="Niang G."/>
            <person name="Scheremetjew M."/>
            <person name="Finn R."/>
            <person name="Kale V."/>
            <person name="Holt S."/>
            <person name="Cochrane G."/>
            <person name="Meng A."/>
            <person name="Brown T."/>
            <person name="Cohen L."/>
        </authorList>
    </citation>
    <scope>NUCLEOTIDE SEQUENCE</scope>
    <source>
        <strain evidence="2">CCAP1064/1</strain>
    </source>
</reference>
<proteinExistence type="predicted"/>
<protein>
    <submittedName>
        <fullName evidence="2">Uncharacterized protein</fullName>
    </submittedName>
</protein>
<feature type="signal peptide" evidence="1">
    <location>
        <begin position="1"/>
        <end position="34"/>
    </location>
</feature>
<accession>A0A7S0C3I2</accession>
<gene>
    <name evidence="2" type="ORF">PINE0816_LOCUS6956</name>
</gene>
<organism evidence="2">
    <name type="scientific">Proboscia inermis</name>
    <dbReference type="NCBI Taxonomy" id="420281"/>
    <lineage>
        <taxon>Eukaryota</taxon>
        <taxon>Sar</taxon>
        <taxon>Stramenopiles</taxon>
        <taxon>Ochrophyta</taxon>
        <taxon>Bacillariophyta</taxon>
        <taxon>Coscinodiscophyceae</taxon>
        <taxon>Rhizosoleniophycidae</taxon>
        <taxon>Rhizosoleniales</taxon>
        <taxon>Rhizosoleniaceae</taxon>
        <taxon>Proboscia</taxon>
    </lineage>
</organism>
<dbReference type="AlphaFoldDB" id="A0A7S0C3I2"/>
<sequence>MGAMKTHNAVASVGMGIVKILFVSIICTTPEVHGFTGSECSYPLNERRVERALCEKRSLLLPFSPDFIFPQKTTALFGWGKRKKEYLDEEFCNDDLGGNRRGFDAYELQVKLVHASR</sequence>